<dbReference type="Proteomes" id="UP000078512">
    <property type="component" value="Unassembled WGS sequence"/>
</dbReference>
<feature type="compositionally biased region" description="Basic and acidic residues" evidence="1">
    <location>
        <begin position="37"/>
        <end position="51"/>
    </location>
</feature>
<evidence type="ECO:0000313" key="2">
    <source>
        <dbReference type="EMBL" id="OAQ23800.1"/>
    </source>
</evidence>
<name>A0A197JF96_9FUNG</name>
<evidence type="ECO:0000313" key="3">
    <source>
        <dbReference type="Proteomes" id="UP000078512"/>
    </source>
</evidence>
<accession>A0A197JF96</accession>
<feature type="region of interest" description="Disordered" evidence="1">
    <location>
        <begin position="1"/>
        <end position="63"/>
    </location>
</feature>
<dbReference type="EMBL" id="KV442108">
    <property type="protein sequence ID" value="OAQ23800.1"/>
    <property type="molecule type" value="Genomic_DNA"/>
</dbReference>
<evidence type="ECO:0000256" key="1">
    <source>
        <dbReference type="SAM" id="MobiDB-lite"/>
    </source>
</evidence>
<proteinExistence type="predicted"/>
<reference evidence="2 3" key="1">
    <citation type="submission" date="2016-05" db="EMBL/GenBank/DDBJ databases">
        <title>Genome sequencing reveals origins of a unique bacterial endosymbiosis in the earliest lineages of terrestrial Fungi.</title>
        <authorList>
            <consortium name="DOE Joint Genome Institute"/>
            <person name="Uehling J."/>
            <person name="Gryganskyi A."/>
            <person name="Hameed K."/>
            <person name="Tschaplinski T."/>
            <person name="Misztal P."/>
            <person name="Wu S."/>
            <person name="Desiro A."/>
            <person name="Vande Pol N."/>
            <person name="Du Z.-Y."/>
            <person name="Zienkiewicz A."/>
            <person name="Zienkiewicz K."/>
            <person name="Morin E."/>
            <person name="Tisserant E."/>
            <person name="Splivallo R."/>
            <person name="Hainaut M."/>
            <person name="Henrissat B."/>
            <person name="Ohm R."/>
            <person name="Kuo A."/>
            <person name="Yan J."/>
            <person name="Lipzen A."/>
            <person name="Nolan M."/>
            <person name="Labutti K."/>
            <person name="Barry K."/>
            <person name="Goldstein A."/>
            <person name="Labbe J."/>
            <person name="Schadt C."/>
            <person name="Tuskan G."/>
            <person name="Grigoriev I."/>
            <person name="Martin F."/>
            <person name="Vilgalys R."/>
            <person name="Bonito G."/>
        </authorList>
    </citation>
    <scope>NUCLEOTIDE SEQUENCE [LARGE SCALE GENOMIC DNA]</scope>
    <source>
        <strain evidence="2 3">AG-77</strain>
    </source>
</reference>
<keyword evidence="3" id="KW-1185">Reference proteome</keyword>
<dbReference type="AlphaFoldDB" id="A0A197JF96"/>
<sequence length="63" mass="6752">MSDTSNDGNIGTDDHDDNISNDIGNDNNSNGSDNGNDNDKLQRHISTDRADGWPTGTRAPKHA</sequence>
<organism evidence="2 3">
    <name type="scientific">Linnemannia elongata AG-77</name>
    <dbReference type="NCBI Taxonomy" id="1314771"/>
    <lineage>
        <taxon>Eukaryota</taxon>
        <taxon>Fungi</taxon>
        <taxon>Fungi incertae sedis</taxon>
        <taxon>Mucoromycota</taxon>
        <taxon>Mortierellomycotina</taxon>
        <taxon>Mortierellomycetes</taxon>
        <taxon>Mortierellales</taxon>
        <taxon>Mortierellaceae</taxon>
        <taxon>Linnemannia</taxon>
    </lineage>
</organism>
<feature type="compositionally biased region" description="Low complexity" evidence="1">
    <location>
        <begin position="20"/>
        <end position="35"/>
    </location>
</feature>
<protein>
    <submittedName>
        <fullName evidence="2">Uncharacterized protein</fullName>
    </submittedName>
</protein>
<gene>
    <name evidence="2" type="ORF">K457DRAFT_142439</name>
</gene>